<proteinExistence type="predicted"/>
<dbReference type="PANTHER" id="PTHR11635">
    <property type="entry name" value="CAMP-DEPENDENT PROTEIN KINASE REGULATORY CHAIN"/>
    <property type="match status" value="1"/>
</dbReference>
<dbReference type="EMBL" id="CAJJDP010000134">
    <property type="protein sequence ID" value="CAD8204779.1"/>
    <property type="molecule type" value="Genomic_DNA"/>
</dbReference>
<gene>
    <name evidence="2" type="ORF">POCTA_138.1.T1330175</name>
</gene>
<dbReference type="FunFam" id="2.60.120.10:FF:000289">
    <property type="entry name" value="Uncharacterized protein"/>
    <property type="match status" value="1"/>
</dbReference>
<sequence>MIVDTNWLQFFEKHGFLKDLFLHESKRSWVTWNLRESIQFAQLLIIFIIVIMNQSTKNLKKSVIQDQKVDDNQQRKRNEENLKIPLNLYRSYTRITQQSLLEEIAPMMSQIEFLKKNCPEGTKIEEFAAQACSYFKYEQFSKGQIVFNYGEYGDKVYLILLGEVGVFISKSQEEIANDRDVIETYKSNMNPFEEEILDYEALFKKKKRPQDLQMELLLASQRNPFEINNMYFKDGICLYKKVFQFYSGQAFGDMALSSDKPRTASILVLSDELHVLTMNRQDFKSVGERSIKEKNQTFEYFLSIFVGVSKFIVTKFIQYFQKIEFAPQTILWKEGDEPKFFLLIVRGRVEIYRSYDEDTLHGKIKEPSIFQSKIKPKKKVTLSQLSDNSFVGEAELIDNNPVRLYSCMTSDNTLAYYMESDAFNIVRKNHPDFLKILKEKSFVIKSYLQRREKYLFENIQKQDKAMEKLQYPDSTNTERLTVDELYRDTSTLNSKILRSQQKGMFTTTDIVNSNNLISKKITPQTENMFIFHKKQIELLKQKKQSQTKSHSTIPPINLYKFNSQSNLALECQVLKSYRRMRFKQFQANREVCLQIKSQMGSFVTTQLGSSQHDTSLPQGSNEFGKRLKTLQDFYFAKTFITTNR</sequence>
<name>A0A8S1XTY5_PAROT</name>
<dbReference type="PROSITE" id="PS50042">
    <property type="entry name" value="CNMP_BINDING_3"/>
    <property type="match status" value="3"/>
</dbReference>
<reference evidence="2" key="1">
    <citation type="submission" date="2021-01" db="EMBL/GenBank/DDBJ databases">
        <authorList>
            <consortium name="Genoscope - CEA"/>
            <person name="William W."/>
        </authorList>
    </citation>
    <scope>NUCLEOTIDE SEQUENCE</scope>
</reference>
<dbReference type="GO" id="GO:0005829">
    <property type="term" value="C:cytosol"/>
    <property type="evidence" value="ECO:0007669"/>
    <property type="project" value="TreeGrafter"/>
</dbReference>
<keyword evidence="3" id="KW-1185">Reference proteome</keyword>
<dbReference type="InterPro" id="IPR000595">
    <property type="entry name" value="cNMP-bd_dom"/>
</dbReference>
<dbReference type="AlphaFoldDB" id="A0A8S1XTY5"/>
<accession>A0A8S1XTY5</accession>
<dbReference type="CDD" id="cd00038">
    <property type="entry name" value="CAP_ED"/>
    <property type="match status" value="1"/>
</dbReference>
<dbReference type="GO" id="GO:0005952">
    <property type="term" value="C:cAMP-dependent protein kinase complex"/>
    <property type="evidence" value="ECO:0007669"/>
    <property type="project" value="InterPro"/>
</dbReference>
<dbReference type="GO" id="GO:0030552">
    <property type="term" value="F:cAMP binding"/>
    <property type="evidence" value="ECO:0007669"/>
    <property type="project" value="TreeGrafter"/>
</dbReference>
<evidence type="ECO:0000313" key="3">
    <source>
        <dbReference type="Proteomes" id="UP000683925"/>
    </source>
</evidence>
<comment type="caution">
    <text evidence="2">The sequence shown here is derived from an EMBL/GenBank/DDBJ whole genome shotgun (WGS) entry which is preliminary data.</text>
</comment>
<evidence type="ECO:0000313" key="2">
    <source>
        <dbReference type="EMBL" id="CAD8204779.1"/>
    </source>
</evidence>
<feature type="domain" description="Cyclic nucleotide-binding" evidence="1">
    <location>
        <begin position="140"/>
        <end position="174"/>
    </location>
</feature>
<organism evidence="2 3">
    <name type="scientific">Paramecium octaurelia</name>
    <dbReference type="NCBI Taxonomy" id="43137"/>
    <lineage>
        <taxon>Eukaryota</taxon>
        <taxon>Sar</taxon>
        <taxon>Alveolata</taxon>
        <taxon>Ciliophora</taxon>
        <taxon>Intramacronucleata</taxon>
        <taxon>Oligohymenophorea</taxon>
        <taxon>Peniculida</taxon>
        <taxon>Parameciidae</taxon>
        <taxon>Paramecium</taxon>
    </lineage>
</organism>
<dbReference type="Proteomes" id="UP000683925">
    <property type="component" value="Unassembled WGS sequence"/>
</dbReference>
<feature type="domain" description="Cyclic nucleotide-binding" evidence="1">
    <location>
        <begin position="248"/>
        <end position="304"/>
    </location>
</feature>
<dbReference type="OrthoDB" id="21144at2759"/>
<dbReference type="Pfam" id="PF00027">
    <property type="entry name" value="cNMP_binding"/>
    <property type="match status" value="1"/>
</dbReference>
<dbReference type="OMA" id="MNQSTKN"/>
<dbReference type="GO" id="GO:0004862">
    <property type="term" value="F:cAMP-dependent protein kinase inhibitor activity"/>
    <property type="evidence" value="ECO:0007669"/>
    <property type="project" value="TreeGrafter"/>
</dbReference>
<protein>
    <recommendedName>
        <fullName evidence="1">Cyclic nucleotide-binding domain-containing protein</fullName>
    </recommendedName>
</protein>
<dbReference type="GO" id="GO:0034236">
    <property type="term" value="F:protein kinase A catalytic subunit binding"/>
    <property type="evidence" value="ECO:0007669"/>
    <property type="project" value="TreeGrafter"/>
</dbReference>
<dbReference type="InterPro" id="IPR050503">
    <property type="entry name" value="cAMP-dep_PK_reg_su-like"/>
</dbReference>
<evidence type="ECO:0000259" key="1">
    <source>
        <dbReference type="PROSITE" id="PS50042"/>
    </source>
</evidence>
<feature type="domain" description="Cyclic nucleotide-binding" evidence="1">
    <location>
        <begin position="304"/>
        <end position="424"/>
    </location>
</feature>
<dbReference type="PANTHER" id="PTHR11635:SF152">
    <property type="entry name" value="CAMP-DEPENDENT PROTEIN KINASE TYPE I REGULATORY SUBUNIT-RELATED"/>
    <property type="match status" value="1"/>
</dbReference>